<keyword evidence="1" id="KW-0472">Membrane</keyword>
<dbReference type="Proteomes" id="UP000635278">
    <property type="component" value="Unassembled WGS sequence"/>
</dbReference>
<dbReference type="RefSeq" id="WP_173583457.1">
    <property type="nucleotide sequence ID" value="NZ_WOTB01000012.1"/>
</dbReference>
<feature type="transmembrane region" description="Helical" evidence="1">
    <location>
        <begin position="146"/>
        <end position="169"/>
    </location>
</feature>
<gene>
    <name evidence="2" type="ORF">GOB93_10495</name>
</gene>
<name>A0ABX0JNN5_9PROT</name>
<organism evidence="2 3">
    <name type="scientific">Acetobacter musti</name>
    <dbReference type="NCBI Taxonomy" id="864732"/>
    <lineage>
        <taxon>Bacteria</taxon>
        <taxon>Pseudomonadati</taxon>
        <taxon>Pseudomonadota</taxon>
        <taxon>Alphaproteobacteria</taxon>
        <taxon>Acetobacterales</taxon>
        <taxon>Acetobacteraceae</taxon>
        <taxon>Acetobacter</taxon>
    </lineage>
</organism>
<feature type="transmembrane region" description="Helical" evidence="1">
    <location>
        <begin position="30"/>
        <end position="53"/>
    </location>
</feature>
<evidence type="ECO:0000256" key="1">
    <source>
        <dbReference type="SAM" id="Phobius"/>
    </source>
</evidence>
<reference evidence="2 3" key="1">
    <citation type="journal article" date="2020" name="Int. J. Syst. Evol. Microbiol.">
        <title>Novel acetic acid bacteria from cider fermentations: Acetobacter conturbans sp. nov. and Acetobacter fallax sp. nov.</title>
        <authorList>
            <person name="Sombolestani A.S."/>
            <person name="Cleenwerck I."/>
            <person name="Cnockaert M."/>
            <person name="Borremans W."/>
            <person name="Wieme A.D."/>
            <person name="De Vuyst L."/>
            <person name="Vandamme P."/>
        </authorList>
    </citation>
    <scope>NUCLEOTIDE SEQUENCE [LARGE SCALE GENOMIC DNA]</scope>
    <source>
        <strain evidence="2 3">LMG 30640</strain>
    </source>
</reference>
<evidence type="ECO:0008006" key="4">
    <source>
        <dbReference type="Google" id="ProtNLM"/>
    </source>
</evidence>
<proteinExistence type="predicted"/>
<protein>
    <recommendedName>
        <fullName evidence="4">DUF3592 domain-containing protein</fullName>
    </recommendedName>
</protein>
<keyword evidence="1" id="KW-1133">Transmembrane helix</keyword>
<keyword evidence="3" id="KW-1185">Reference proteome</keyword>
<comment type="caution">
    <text evidence="2">The sequence shown here is derived from an EMBL/GenBank/DDBJ whole genome shotgun (WGS) entry which is preliminary data.</text>
</comment>
<accession>A0ABX0JNN5</accession>
<evidence type="ECO:0000313" key="2">
    <source>
        <dbReference type="EMBL" id="NHN85066.1"/>
    </source>
</evidence>
<keyword evidence="1" id="KW-0812">Transmembrane</keyword>
<dbReference type="EMBL" id="WOTB01000012">
    <property type="protein sequence ID" value="NHN85066.1"/>
    <property type="molecule type" value="Genomic_DNA"/>
</dbReference>
<evidence type="ECO:0000313" key="3">
    <source>
        <dbReference type="Proteomes" id="UP000635278"/>
    </source>
</evidence>
<sequence>MSILPESWKLPSELDQPIPRQVTRLSVFGFNFRVTLGVFVGIWAFLVVIIYFVSFVHFRKIEEHGIITSATISSVYIIKKRRGVVCGIDYSFQSDTGRLIYKNGSGDRMPPCNHRVGDSIPIIYLPREPAGNRPLASLEDSKHSLFALYMGLAAFFPAITGLAITLTVIRQRREVDLLRYGHATQGRIRNTEIRRKRYRRILRVFYVYRDADGKTHEHHRDFELASGDNGASILERVYNNTTVLYYPDNPSSAFLYPADLVICSKNDKPRNGVSGAEG</sequence>